<dbReference type="EMBL" id="FAOO01000031">
    <property type="protein sequence ID" value="CUU09212.1"/>
    <property type="molecule type" value="Genomic_DNA"/>
</dbReference>
<gene>
    <name evidence="2" type="ORF">JGI1_02293</name>
</gene>
<evidence type="ECO:0000313" key="3">
    <source>
        <dbReference type="Proteomes" id="UP000320623"/>
    </source>
</evidence>
<feature type="domain" description="CRISPR system ring nuclease SSO2081-like" evidence="1">
    <location>
        <begin position="41"/>
        <end position="253"/>
    </location>
</feature>
<name>A0A0S4NCZ8_9BACT</name>
<dbReference type="STRING" id="1643428.GCA_001442855_02240"/>
<sequence>MNHNEDNTSERKHILIVVAGLTPGIITETLQFLTFAEPGKTLTYDDLKNRRVRLKISEVFVLTTSKGRKMIIDELIESGCFKKFCDEFGINWIKFDENSIIVLKDTNGREIEDIITVEENQGAANMLFDFIRQKLKDESVIVHCSIAGGRKSMDVYSAFAFQFYGKGEDKMYHVIVNSPFDDPNLKGKDGGRFLYIPIEEVTFVRLSDKSEHTSRGAEITLYEIPYVHLRNKLKNILPSDKSYDELVKIAQREIDLTLIQPHLYVDVKRGDVKVNDWALELKPTELFIYLYFVFSRKLCKRNHRKILCSFCFPEFEEVNNLKIRKFRNQRPLSKALGVIEKNFGVMSREVKTIKHWIDSGIPRQSLSDKISDINKKIESVVPIPNVDLVKIKNKGKYGKPRYGIELDSGRIEILR</sequence>
<accession>A0A0S4NCZ8</accession>
<dbReference type="InterPro" id="IPR013413">
    <property type="entry name" value="CRISPR-assoc_prot_NE0113"/>
</dbReference>
<keyword evidence="3" id="KW-1185">Reference proteome</keyword>
<evidence type="ECO:0000313" key="2">
    <source>
        <dbReference type="EMBL" id="CUU09212.1"/>
    </source>
</evidence>
<organism evidence="2 3">
    <name type="scientific">Candidatus Thermokryptus mobilis</name>
    <dbReference type="NCBI Taxonomy" id="1643428"/>
    <lineage>
        <taxon>Bacteria</taxon>
        <taxon>Pseudomonadati</taxon>
        <taxon>Candidatus Kryptoniota</taxon>
        <taxon>Candidatus Thermokryptus</taxon>
    </lineage>
</organism>
<dbReference type="NCBIfam" id="TIGR02584">
    <property type="entry name" value="cas_NE0113"/>
    <property type="match status" value="1"/>
</dbReference>
<dbReference type="AlphaFoldDB" id="A0A0S4NCZ8"/>
<reference evidence="3" key="1">
    <citation type="submission" date="2015-11" db="EMBL/GenBank/DDBJ databases">
        <authorList>
            <person name="Varghese N."/>
        </authorList>
    </citation>
    <scope>NUCLEOTIDE SEQUENCE [LARGE SCALE GENOMIC DNA]</scope>
</reference>
<protein>
    <submittedName>
        <fullName evidence="2">CRISPR-associated protein, NE0113 family</fullName>
    </submittedName>
</protein>
<dbReference type="Pfam" id="PF09623">
    <property type="entry name" value="Cas_NE0113"/>
    <property type="match status" value="1"/>
</dbReference>
<dbReference type="InterPro" id="IPR019092">
    <property type="entry name" value="SSO2081-like_dom"/>
</dbReference>
<proteinExistence type="predicted"/>
<dbReference type="RefSeq" id="WP_219916533.1">
    <property type="nucleotide sequence ID" value="NZ_FAOO01000031.1"/>
</dbReference>
<evidence type="ECO:0000259" key="1">
    <source>
        <dbReference type="Pfam" id="PF09623"/>
    </source>
</evidence>
<dbReference type="Proteomes" id="UP000320623">
    <property type="component" value="Unassembled WGS sequence"/>
</dbReference>